<evidence type="ECO:0000313" key="5">
    <source>
        <dbReference type="EMBL" id="MFC3283211.1"/>
    </source>
</evidence>
<name>A0ABV7LM15_9GAMM</name>
<evidence type="ECO:0000259" key="3">
    <source>
        <dbReference type="Pfam" id="PF14341"/>
    </source>
</evidence>
<comment type="caution">
    <text evidence="5">The sequence shown here is derived from an EMBL/GenBank/DDBJ whole genome shotgun (WGS) entry which is preliminary data.</text>
</comment>
<feature type="transmembrane region" description="Helical" evidence="2">
    <location>
        <begin position="28"/>
        <end position="48"/>
    </location>
</feature>
<proteinExistence type="predicted"/>
<sequence>MKMHAPGTGGAAHPRHAKTPAWQRERGAALVVSLVLLIVTSLLGVSGYQSSLSHERMASNYRESLLALNEAEAGVAAFYQAIQQPAATNFVFADQEAADALQALVATASLATEIIDGAQDENEEAALQEANSQFDAANDAWSPGALNGPLGKYTWKLSAFHPEQVAMNVDPDSHTFWLVSEGRYGQSGREAVRSVKVLVSIPESTSFPFTGIMTCEGVTLAGSGTIDSYDSQLGSYGINGNRHGNKVLVTSQVENMPVTLNGNAPIFGRVEVPGDVIATGSSPIIGDIKANGNVDIRGGDWWYEERQESGRVFGNIQAVGDVIANGTAHGNVESNGRIELNPGSRIQGSATASTIDFPNNSDPDDFVTGGYRELPGGAGVSPVSSVPTSGGCKTLRVDERVDTFADVVSSGSLSLKGDGRDIVLSDSGLHDPNGSPEVTVERMTLDGQEVSVVRFDSFSLGGSARFVVGEPDNPVDMVMVIDGDTDIGGGGSFTISEGSTLQIVTSGQFDLGSGIAVGDEKPSKQVDGKTVPILSIVSNYRDAQSQGNSVGVRIRGSAAFHGQVIAPFSVVDIGGSGGMFGAINARQAEVAGAGGFHYDENFSDLPGFEGDTVLAEPRLNMMVEQVSL</sequence>
<dbReference type="Proteomes" id="UP001595579">
    <property type="component" value="Unassembled WGS sequence"/>
</dbReference>
<dbReference type="EMBL" id="JBHRUG010000015">
    <property type="protein sequence ID" value="MFC3283211.1"/>
    <property type="molecule type" value="Genomic_DNA"/>
</dbReference>
<keyword evidence="2" id="KW-0812">Transmembrane</keyword>
<accession>A0ABV7LM15</accession>
<dbReference type="Pfam" id="PF14341">
    <property type="entry name" value="PilX_N"/>
    <property type="match status" value="1"/>
</dbReference>
<evidence type="ECO:0000256" key="2">
    <source>
        <dbReference type="SAM" id="Phobius"/>
    </source>
</evidence>
<reference evidence="6" key="1">
    <citation type="journal article" date="2019" name="Int. J. Syst. Evol. Microbiol.">
        <title>The Global Catalogue of Microorganisms (GCM) 10K type strain sequencing project: providing services to taxonomists for standard genome sequencing and annotation.</title>
        <authorList>
            <consortium name="The Broad Institute Genomics Platform"/>
            <consortium name="The Broad Institute Genome Sequencing Center for Infectious Disease"/>
            <person name="Wu L."/>
            <person name="Ma J."/>
        </authorList>
    </citation>
    <scope>NUCLEOTIDE SEQUENCE [LARGE SCALE GENOMIC DNA]</scope>
    <source>
        <strain evidence="6">CECT 7698</strain>
    </source>
</reference>
<keyword evidence="2" id="KW-1133">Transmembrane helix</keyword>
<keyword evidence="6" id="KW-1185">Reference proteome</keyword>
<organism evidence="5 6">
    <name type="scientific">Litchfieldella rifensis</name>
    <dbReference type="NCBI Taxonomy" id="762643"/>
    <lineage>
        <taxon>Bacteria</taxon>
        <taxon>Pseudomonadati</taxon>
        <taxon>Pseudomonadota</taxon>
        <taxon>Gammaproteobacteria</taxon>
        <taxon>Oceanospirillales</taxon>
        <taxon>Halomonadaceae</taxon>
        <taxon>Litchfieldella</taxon>
    </lineage>
</organism>
<dbReference type="RefSeq" id="WP_386772282.1">
    <property type="nucleotide sequence ID" value="NZ_JBHRUG010000015.1"/>
</dbReference>
<evidence type="ECO:0000313" key="6">
    <source>
        <dbReference type="Proteomes" id="UP001595579"/>
    </source>
</evidence>
<dbReference type="InterPro" id="IPR055729">
    <property type="entry name" value="DUF7305"/>
</dbReference>
<gene>
    <name evidence="5" type="ORF">ACFOEV_06245</name>
</gene>
<evidence type="ECO:0000259" key="4">
    <source>
        <dbReference type="Pfam" id="PF23981"/>
    </source>
</evidence>
<evidence type="ECO:0000256" key="1">
    <source>
        <dbReference type="SAM" id="MobiDB-lite"/>
    </source>
</evidence>
<dbReference type="InterPro" id="IPR025746">
    <property type="entry name" value="PilX_N_dom"/>
</dbReference>
<keyword evidence="2" id="KW-0472">Membrane</keyword>
<protein>
    <submittedName>
        <fullName evidence="5">PilX N-terminal domain-containing pilus assembly protein</fullName>
    </submittedName>
</protein>
<feature type="region of interest" description="Disordered" evidence="1">
    <location>
        <begin position="1"/>
        <end position="20"/>
    </location>
</feature>
<dbReference type="Pfam" id="PF23981">
    <property type="entry name" value="DUF7305"/>
    <property type="match status" value="1"/>
</dbReference>
<feature type="domain" description="DUF7305" evidence="4">
    <location>
        <begin position="476"/>
        <end position="604"/>
    </location>
</feature>
<feature type="domain" description="Type 4 fimbrial biogenesis protein PilX N-terminal" evidence="3">
    <location>
        <begin position="26"/>
        <end position="75"/>
    </location>
</feature>